<keyword evidence="5" id="KW-0472">Membrane</keyword>
<comment type="caution">
    <text evidence="9">The sequence shown here is derived from an EMBL/GenBank/DDBJ whole genome shotgun (WGS) entry which is preliminary data.</text>
</comment>
<proteinExistence type="inferred from homology"/>
<dbReference type="PANTHER" id="PTHR45695">
    <property type="entry name" value="LEUCOKININ RECEPTOR-RELATED"/>
    <property type="match status" value="1"/>
</dbReference>
<reference evidence="9" key="1">
    <citation type="submission" date="2020-04" db="EMBL/GenBank/DDBJ databases">
        <authorList>
            <person name="Alioto T."/>
            <person name="Alioto T."/>
            <person name="Gomez Garrido J."/>
        </authorList>
    </citation>
    <scope>NUCLEOTIDE SEQUENCE</scope>
    <source>
        <strain evidence="9">A484AB</strain>
    </source>
</reference>
<evidence type="ECO:0000256" key="7">
    <source>
        <dbReference type="ARBA" id="ARBA00023224"/>
    </source>
</evidence>
<dbReference type="CDD" id="cd00637">
    <property type="entry name" value="7tm_classA_rhodopsin-like"/>
    <property type="match status" value="2"/>
</dbReference>
<keyword evidence="2 8" id="KW-0812">Transmembrane</keyword>
<name>A0A7D9J4V1_PARCT</name>
<evidence type="ECO:0000256" key="1">
    <source>
        <dbReference type="ARBA" id="ARBA00004141"/>
    </source>
</evidence>
<dbReference type="PRINTS" id="PR00237">
    <property type="entry name" value="GPCRRHODOPSN"/>
</dbReference>
<evidence type="ECO:0000256" key="2">
    <source>
        <dbReference type="ARBA" id="ARBA00022692"/>
    </source>
</evidence>
<evidence type="ECO:0000313" key="10">
    <source>
        <dbReference type="Proteomes" id="UP001152795"/>
    </source>
</evidence>
<dbReference type="Pfam" id="PF00001">
    <property type="entry name" value="7tm_1"/>
    <property type="match status" value="2"/>
</dbReference>
<dbReference type="InterPro" id="IPR017452">
    <property type="entry name" value="GPCR_Rhodpsn_7TM"/>
</dbReference>
<evidence type="ECO:0000256" key="4">
    <source>
        <dbReference type="ARBA" id="ARBA00023040"/>
    </source>
</evidence>
<evidence type="ECO:0000256" key="3">
    <source>
        <dbReference type="ARBA" id="ARBA00022989"/>
    </source>
</evidence>
<keyword evidence="6 8" id="KW-0675">Receptor</keyword>
<dbReference type="PROSITE" id="PS50262">
    <property type="entry name" value="G_PROTEIN_RECEP_F1_2"/>
    <property type="match status" value="2"/>
</dbReference>
<evidence type="ECO:0000313" key="9">
    <source>
        <dbReference type="EMBL" id="CAB4021940.1"/>
    </source>
</evidence>
<evidence type="ECO:0000256" key="5">
    <source>
        <dbReference type="ARBA" id="ARBA00023136"/>
    </source>
</evidence>
<dbReference type="GO" id="GO:0004930">
    <property type="term" value="F:G protein-coupled receptor activity"/>
    <property type="evidence" value="ECO:0007669"/>
    <property type="project" value="UniProtKB-KW"/>
</dbReference>
<dbReference type="Gene3D" id="1.20.1070.10">
    <property type="entry name" value="Rhodopsin 7-helix transmembrane proteins"/>
    <property type="match status" value="2"/>
</dbReference>
<protein>
    <submittedName>
        <fullName evidence="9">Tachykinin-like peptides receptor 86C</fullName>
    </submittedName>
</protein>
<comment type="subcellular location">
    <subcellularLocation>
        <location evidence="1">Membrane</location>
        <topology evidence="1">Multi-pass membrane protein</topology>
    </subcellularLocation>
</comment>
<accession>A0A7D9J4V1</accession>
<dbReference type="PROSITE" id="PS00237">
    <property type="entry name" value="G_PROTEIN_RECEP_F1_1"/>
    <property type="match status" value="2"/>
</dbReference>
<keyword evidence="4 8" id="KW-0297">G-protein coupled receptor</keyword>
<evidence type="ECO:0000256" key="6">
    <source>
        <dbReference type="ARBA" id="ARBA00023170"/>
    </source>
</evidence>
<dbReference type="Proteomes" id="UP001152795">
    <property type="component" value="Unassembled WGS sequence"/>
</dbReference>
<dbReference type="PANTHER" id="PTHR45695:SF9">
    <property type="entry name" value="LEUCOKININ RECEPTOR"/>
    <property type="match status" value="1"/>
</dbReference>
<gene>
    <name evidence="9" type="ORF">PACLA_8A031165</name>
</gene>
<organism evidence="9 10">
    <name type="scientific">Paramuricea clavata</name>
    <name type="common">Red gorgonian</name>
    <name type="synonym">Violescent sea-whip</name>
    <dbReference type="NCBI Taxonomy" id="317549"/>
    <lineage>
        <taxon>Eukaryota</taxon>
        <taxon>Metazoa</taxon>
        <taxon>Cnidaria</taxon>
        <taxon>Anthozoa</taxon>
        <taxon>Octocorallia</taxon>
        <taxon>Malacalcyonacea</taxon>
        <taxon>Plexauridae</taxon>
        <taxon>Paramuricea</taxon>
    </lineage>
</organism>
<keyword evidence="7 8" id="KW-0807">Transducer</keyword>
<dbReference type="OrthoDB" id="5968851at2759"/>
<dbReference type="AlphaFoldDB" id="A0A7D9J4V1"/>
<evidence type="ECO:0000256" key="8">
    <source>
        <dbReference type="RuleBase" id="RU000688"/>
    </source>
</evidence>
<dbReference type="GO" id="GO:0005886">
    <property type="term" value="C:plasma membrane"/>
    <property type="evidence" value="ECO:0007669"/>
    <property type="project" value="TreeGrafter"/>
</dbReference>
<comment type="similarity">
    <text evidence="8">Belongs to the G-protein coupled receptor 1 family.</text>
</comment>
<keyword evidence="10" id="KW-1185">Reference proteome</keyword>
<dbReference type="InterPro" id="IPR000276">
    <property type="entry name" value="GPCR_Rhodpsn"/>
</dbReference>
<dbReference type="SUPFAM" id="SSF81321">
    <property type="entry name" value="Family A G protein-coupled receptor-like"/>
    <property type="match status" value="2"/>
</dbReference>
<dbReference type="EMBL" id="CACRXK020011722">
    <property type="protein sequence ID" value="CAB4021940.1"/>
    <property type="molecule type" value="Genomic_DNA"/>
</dbReference>
<sequence length="588" mass="67459">MLGDFTQTNISINDTNSSIGGNDTDNAIYNKISAAPLFLSIYAIIFIFAVGGNCLVIWIVATNRKMHEVTINYLLVNLALADLIQTLSSIFQVVDFVVKDLDIGDVGCKFQINMYNIPYGASVLTLIFIAYERYCAVCKPVYFNEFKQKIRWFVPLLWLASVCIYIPTITYCGSRMDKKKNQLTCDCKERWPSLRAKNIYGIGLVMVLYVIPLVVISRLYFVVIRRLRRSIPGEHHGTDTTYQSRQGVVKMLLVTVVLFFVSWTPYNVLYFLKRIEYDYRGIYTYVWYPALLLAFISCAYNPVIYCFLMFLLFAVVGNGLVCWIVLTNRRMHDSTNILLVNLALSDLLLALATTFQVADLVVKDLNLGDVGCKFQVNMVNIPYGASCLTITFISFERYCAICRPMDLVDCVKERLKYIIPLIWLLAIAIYFPTLYFCGKNLMSEGDQLSCDCTYRWPSLKAKNIYGVGIVVVLYVVPFTVASCFYSVVIRRLKQVIPGENQGNTAVYRSRQGVVRMVMVTLIVFFVAWTPYNILYTLKRLEVDYRSVYPLHLASYYGNLPMVKKLWKPKKNYLQQLRMFMDFGVGKFS</sequence>
<keyword evidence="3" id="KW-1133">Transmembrane helix</keyword>